<name>A0A134ABA7_9FIRM</name>
<dbReference type="AlphaFoldDB" id="A0A134ABA7"/>
<dbReference type="UniPathway" id="UPA00085"/>
<dbReference type="EC" id="2.3.1.274" evidence="8 10"/>
<evidence type="ECO:0000256" key="7">
    <source>
        <dbReference type="ARBA" id="ARBA00023264"/>
    </source>
</evidence>
<dbReference type="HAMAP" id="MF_00019">
    <property type="entry name" value="PlsX"/>
    <property type="match status" value="1"/>
</dbReference>
<comment type="subcellular location">
    <subcellularLocation>
        <location evidence="10">Cytoplasm</location>
    </subcellularLocation>
    <text evidence="10">Associated with the membrane possibly through PlsY.</text>
</comment>
<sequence length="311" mass="33412">MKIAYDCQGGDNAPEAIVRGALKAAEVFNCTPYFYGDADRIKVIDGVDPDYVIHCSESIEGDESPTMAIRKKKDSAIVRALFDLKEDRVDGVISAGSTGALLAGGMFIVSRQEGVERAALPVILTVGSQTKLLLDVGANMDASPEMLLSFAKMGADYLSHVEGVENPSVGLLNVGTEKGKGNRQTKDAYELFEENLPNFYGNVEARDVLFKSSDVIVCDGFAGNVMLKSMEGVIGYVQHALKSGLMREDCSPEVQAWVGKFAKEALGALDYTRYGGVPLLGLKKPLFKAHGSSDEEAIVSATKALIKMIKE</sequence>
<keyword evidence="5 10" id="KW-0443">Lipid metabolism</keyword>
<dbReference type="InterPro" id="IPR003664">
    <property type="entry name" value="FA_synthesis"/>
</dbReference>
<comment type="caution">
    <text evidence="11">The sequence shown here is derived from an EMBL/GenBank/DDBJ whole genome shotgun (WGS) entry which is preliminary data.</text>
</comment>
<dbReference type="PANTHER" id="PTHR30100">
    <property type="entry name" value="FATTY ACID/PHOSPHOLIPID SYNTHESIS PROTEIN PLSX"/>
    <property type="match status" value="1"/>
</dbReference>
<evidence type="ECO:0000256" key="9">
    <source>
        <dbReference type="ARBA" id="ARBA00046608"/>
    </source>
</evidence>
<comment type="pathway">
    <text evidence="10">Lipid metabolism; phospholipid metabolism.</text>
</comment>
<accession>A0A134ABA7</accession>
<evidence type="ECO:0000256" key="3">
    <source>
        <dbReference type="ARBA" id="ARBA00022516"/>
    </source>
</evidence>
<dbReference type="PATRIC" id="fig|755172.3.peg.1469"/>
<dbReference type="Pfam" id="PF02504">
    <property type="entry name" value="FA_synthesis"/>
    <property type="match status" value="1"/>
</dbReference>
<dbReference type="PIRSF" id="PIRSF002465">
    <property type="entry name" value="Phsphlp_syn_PlsX"/>
    <property type="match status" value="1"/>
</dbReference>
<dbReference type="GO" id="GO:0008654">
    <property type="term" value="P:phospholipid biosynthetic process"/>
    <property type="evidence" value="ECO:0007669"/>
    <property type="project" value="UniProtKB-KW"/>
</dbReference>
<keyword evidence="2 10" id="KW-0963">Cytoplasm</keyword>
<dbReference type="PANTHER" id="PTHR30100:SF1">
    <property type="entry name" value="PHOSPHATE ACYLTRANSFERASE"/>
    <property type="match status" value="1"/>
</dbReference>
<evidence type="ECO:0000313" key="11">
    <source>
        <dbReference type="EMBL" id="KXB65001.1"/>
    </source>
</evidence>
<evidence type="ECO:0000256" key="4">
    <source>
        <dbReference type="ARBA" id="ARBA00022679"/>
    </source>
</evidence>
<evidence type="ECO:0000256" key="8">
    <source>
        <dbReference type="ARBA" id="ARBA00024069"/>
    </source>
</evidence>
<evidence type="ECO:0000256" key="10">
    <source>
        <dbReference type="HAMAP-Rule" id="MF_00019"/>
    </source>
</evidence>
<dbReference type="Proteomes" id="UP000070442">
    <property type="component" value="Unassembled WGS sequence"/>
</dbReference>
<evidence type="ECO:0000313" key="12">
    <source>
        <dbReference type="Proteomes" id="UP000070442"/>
    </source>
</evidence>
<dbReference type="SUPFAM" id="SSF53659">
    <property type="entry name" value="Isocitrate/Isopropylmalate dehydrogenase-like"/>
    <property type="match status" value="1"/>
</dbReference>
<proteinExistence type="inferred from homology"/>
<evidence type="ECO:0000256" key="1">
    <source>
        <dbReference type="ARBA" id="ARBA00001232"/>
    </source>
</evidence>
<evidence type="ECO:0000256" key="6">
    <source>
        <dbReference type="ARBA" id="ARBA00023209"/>
    </source>
</evidence>
<keyword evidence="7 10" id="KW-1208">Phospholipid metabolism</keyword>
<dbReference type="InterPro" id="IPR012281">
    <property type="entry name" value="Phospholipid_synth_PlsX-like"/>
</dbReference>
<dbReference type="Gene3D" id="3.40.718.10">
    <property type="entry name" value="Isopropylmalate Dehydrogenase"/>
    <property type="match status" value="1"/>
</dbReference>
<dbReference type="EMBL" id="LSDG01000045">
    <property type="protein sequence ID" value="KXB65001.1"/>
    <property type="molecule type" value="Genomic_DNA"/>
</dbReference>
<protein>
    <recommendedName>
        <fullName evidence="8 10">Phosphate acyltransferase</fullName>
        <ecNumber evidence="8 10">2.3.1.274</ecNumber>
    </recommendedName>
    <alternativeName>
        <fullName evidence="10">Acyl-ACP phosphotransacylase</fullName>
    </alternativeName>
    <alternativeName>
        <fullName evidence="10">Acyl-[acyl-carrier-protein]--phosphate acyltransferase</fullName>
    </alternativeName>
    <alternativeName>
        <fullName evidence="10">Phosphate-acyl-ACP acyltransferase</fullName>
    </alternativeName>
</protein>
<comment type="function">
    <text evidence="10">Catalyzes the reversible formation of acyl-phosphate (acyl-PO(4)) from acyl-[acyl-carrier-protein] (acyl-ACP). This enzyme utilizes acyl-ACP as fatty acyl donor, but not acyl-CoA.</text>
</comment>
<reference evidence="12" key="1">
    <citation type="submission" date="2016-01" db="EMBL/GenBank/DDBJ databases">
        <authorList>
            <person name="Mitreva M."/>
            <person name="Pepin K.H."/>
            <person name="Mihindukulasuriya K.A."/>
            <person name="Fulton R."/>
            <person name="Fronick C."/>
            <person name="O'Laughlin M."/>
            <person name="Miner T."/>
            <person name="Herter B."/>
            <person name="Rosa B.A."/>
            <person name="Cordes M."/>
            <person name="Tomlinson C."/>
            <person name="Wollam A."/>
            <person name="Palsikar V.B."/>
            <person name="Mardis E.R."/>
            <person name="Wilson R.K."/>
        </authorList>
    </citation>
    <scope>NUCLEOTIDE SEQUENCE [LARGE SCALE GENOMIC DNA]</scope>
    <source>
        <strain evidence="12">DNF00729</strain>
    </source>
</reference>
<evidence type="ECO:0000256" key="5">
    <source>
        <dbReference type="ARBA" id="ARBA00023098"/>
    </source>
</evidence>
<keyword evidence="12" id="KW-1185">Reference proteome</keyword>
<dbReference type="GO" id="GO:0043811">
    <property type="term" value="F:phosphate:acyl-[acyl carrier protein] acyltransferase activity"/>
    <property type="evidence" value="ECO:0007669"/>
    <property type="project" value="UniProtKB-UniRule"/>
</dbReference>
<keyword evidence="4 10" id="KW-0808">Transferase</keyword>
<keyword evidence="6 10" id="KW-0594">Phospholipid biosynthesis</keyword>
<comment type="similarity">
    <text evidence="10">Belongs to the PlsX family.</text>
</comment>
<comment type="catalytic activity">
    <reaction evidence="1 10">
        <text>a fatty acyl-[ACP] + phosphate = an acyl phosphate + holo-[ACP]</text>
        <dbReference type="Rhea" id="RHEA:42292"/>
        <dbReference type="Rhea" id="RHEA-COMP:9685"/>
        <dbReference type="Rhea" id="RHEA-COMP:14125"/>
        <dbReference type="ChEBI" id="CHEBI:43474"/>
        <dbReference type="ChEBI" id="CHEBI:59918"/>
        <dbReference type="ChEBI" id="CHEBI:64479"/>
        <dbReference type="ChEBI" id="CHEBI:138651"/>
        <dbReference type="EC" id="2.3.1.274"/>
    </reaction>
</comment>
<dbReference type="GO" id="GO:0005737">
    <property type="term" value="C:cytoplasm"/>
    <property type="evidence" value="ECO:0007669"/>
    <property type="project" value="UniProtKB-SubCell"/>
</dbReference>
<dbReference type="STRING" id="755172.HMPREF1863_01509"/>
<evidence type="ECO:0000256" key="2">
    <source>
        <dbReference type="ARBA" id="ARBA00022490"/>
    </source>
</evidence>
<organism evidence="11 12">
    <name type="scientific">Aedoeadaptatus coxii</name>
    <dbReference type="NCBI Taxonomy" id="755172"/>
    <lineage>
        <taxon>Bacteria</taxon>
        <taxon>Bacillati</taxon>
        <taxon>Bacillota</taxon>
        <taxon>Tissierellia</taxon>
        <taxon>Tissierellales</taxon>
        <taxon>Peptoniphilaceae</taxon>
        <taxon>Aedoeadaptatus</taxon>
    </lineage>
</organism>
<dbReference type="NCBIfam" id="TIGR00182">
    <property type="entry name" value="plsX"/>
    <property type="match status" value="1"/>
</dbReference>
<gene>
    <name evidence="10" type="primary">plsX</name>
    <name evidence="11" type="ORF">HMPREF1863_01509</name>
</gene>
<keyword evidence="3 10" id="KW-0444">Lipid biosynthesis</keyword>
<dbReference type="OrthoDB" id="9806408at2"/>
<dbReference type="RefSeq" id="WP_068369085.1">
    <property type="nucleotide sequence ID" value="NZ_CAIJCT010000010.1"/>
</dbReference>
<comment type="subunit">
    <text evidence="9 10">Homodimer. Probably interacts with PlsY.</text>
</comment>
<dbReference type="GO" id="GO:0006633">
    <property type="term" value="P:fatty acid biosynthetic process"/>
    <property type="evidence" value="ECO:0007669"/>
    <property type="project" value="UniProtKB-UniRule"/>
</dbReference>